<dbReference type="InterPro" id="IPR050832">
    <property type="entry name" value="Bact_Acetyltransf"/>
</dbReference>
<name>A0A939FXJ9_9HYPH</name>
<keyword evidence="2" id="KW-0012">Acyltransferase</keyword>
<dbReference type="GO" id="GO:0016747">
    <property type="term" value="F:acyltransferase activity, transferring groups other than amino-acyl groups"/>
    <property type="evidence" value="ECO:0007669"/>
    <property type="project" value="InterPro"/>
</dbReference>
<dbReference type="Pfam" id="PF00583">
    <property type="entry name" value="Acetyltransf_1"/>
    <property type="match status" value="1"/>
</dbReference>
<feature type="domain" description="N-acetyltransferase" evidence="3">
    <location>
        <begin position="13"/>
        <end position="171"/>
    </location>
</feature>
<dbReference type="PANTHER" id="PTHR43877:SF2">
    <property type="entry name" value="AMINOALKYLPHOSPHONATE N-ACETYLTRANSFERASE-RELATED"/>
    <property type="match status" value="1"/>
</dbReference>
<dbReference type="EMBL" id="JAFMPP010000002">
    <property type="protein sequence ID" value="MBO0661873.1"/>
    <property type="molecule type" value="Genomic_DNA"/>
</dbReference>
<dbReference type="Proteomes" id="UP000664122">
    <property type="component" value="Unassembled WGS sequence"/>
</dbReference>
<evidence type="ECO:0000313" key="5">
    <source>
        <dbReference type="Proteomes" id="UP000664122"/>
    </source>
</evidence>
<gene>
    <name evidence="4" type="ORF">J1C48_04730</name>
</gene>
<reference evidence="4" key="1">
    <citation type="submission" date="2021-03" db="EMBL/GenBank/DDBJ databases">
        <title>Whole genome sequence of Jiella sp. CQZ9-1.</title>
        <authorList>
            <person name="Tuo L."/>
        </authorList>
    </citation>
    <scope>NUCLEOTIDE SEQUENCE</scope>
    <source>
        <strain evidence="4">CQZ9-1</strain>
    </source>
</reference>
<dbReference type="InterPro" id="IPR016890">
    <property type="entry name" value="UCP028520"/>
</dbReference>
<evidence type="ECO:0000313" key="4">
    <source>
        <dbReference type="EMBL" id="MBO0661873.1"/>
    </source>
</evidence>
<dbReference type="PIRSF" id="PIRSF028520">
    <property type="entry name" value="UCP028520"/>
    <property type="match status" value="1"/>
</dbReference>
<dbReference type="AlphaFoldDB" id="A0A939FXJ9"/>
<accession>A0A939FXJ9</accession>
<protein>
    <submittedName>
        <fullName evidence="4">GNAT family N-acetyltransferase</fullName>
    </submittedName>
</protein>
<evidence type="ECO:0000256" key="2">
    <source>
        <dbReference type="ARBA" id="ARBA00023315"/>
    </source>
</evidence>
<dbReference type="PANTHER" id="PTHR43877">
    <property type="entry name" value="AMINOALKYLPHOSPHONATE N-ACETYLTRANSFERASE-RELATED-RELATED"/>
    <property type="match status" value="1"/>
</dbReference>
<organism evidence="4 5">
    <name type="scientific">Jiella flava</name>
    <dbReference type="NCBI Taxonomy" id="2816857"/>
    <lineage>
        <taxon>Bacteria</taxon>
        <taxon>Pseudomonadati</taxon>
        <taxon>Pseudomonadota</taxon>
        <taxon>Alphaproteobacteria</taxon>
        <taxon>Hyphomicrobiales</taxon>
        <taxon>Aurantimonadaceae</taxon>
        <taxon>Jiella</taxon>
    </lineage>
</organism>
<proteinExistence type="predicted"/>
<evidence type="ECO:0000256" key="1">
    <source>
        <dbReference type="ARBA" id="ARBA00022679"/>
    </source>
</evidence>
<dbReference type="Gene3D" id="3.40.630.30">
    <property type="match status" value="1"/>
</dbReference>
<evidence type="ECO:0000259" key="3">
    <source>
        <dbReference type="PROSITE" id="PS51186"/>
    </source>
</evidence>
<keyword evidence="5" id="KW-1185">Reference proteome</keyword>
<sequence length="180" mass="19405">MGGGGEDATRQDTAIVAVRSSDLPALLALNNAHAAELSLLDADGFARLIASAAHARQSADASAFVVAFDERADYGSVNYLWFKTRYERFLYVDRAVVAPSARGRELAHALYDTVFAVADSLQSGPVVCEINVEPPNLASQRFHEACGFRAVGGAALPGGRKMVAYYEHTRSRMADRRPES</sequence>
<dbReference type="SUPFAM" id="SSF55729">
    <property type="entry name" value="Acyl-CoA N-acyltransferases (Nat)"/>
    <property type="match status" value="1"/>
</dbReference>
<comment type="caution">
    <text evidence="4">The sequence shown here is derived from an EMBL/GenBank/DDBJ whole genome shotgun (WGS) entry which is preliminary data.</text>
</comment>
<dbReference type="InterPro" id="IPR016181">
    <property type="entry name" value="Acyl_CoA_acyltransferase"/>
</dbReference>
<keyword evidence="1" id="KW-0808">Transferase</keyword>
<dbReference type="InterPro" id="IPR000182">
    <property type="entry name" value="GNAT_dom"/>
</dbReference>
<dbReference type="PROSITE" id="PS51186">
    <property type="entry name" value="GNAT"/>
    <property type="match status" value="1"/>
</dbReference>